<dbReference type="AlphaFoldDB" id="A0A838AD85"/>
<dbReference type="InterPro" id="IPR023214">
    <property type="entry name" value="HAD_sf"/>
</dbReference>
<dbReference type="PRINTS" id="PR00413">
    <property type="entry name" value="HADHALOGNASE"/>
</dbReference>
<keyword evidence="2 4" id="KW-0378">Hydrolase</keyword>
<dbReference type="SUPFAM" id="SSF56784">
    <property type="entry name" value="HAD-like"/>
    <property type="match status" value="1"/>
</dbReference>
<dbReference type="RefSeq" id="WP_180894071.1">
    <property type="nucleotide sequence ID" value="NZ_JACCKD010000006.1"/>
</dbReference>
<dbReference type="GO" id="GO:0044281">
    <property type="term" value="P:small molecule metabolic process"/>
    <property type="evidence" value="ECO:0007669"/>
    <property type="project" value="UniProtKB-ARBA"/>
</dbReference>
<reference evidence="4 5" key="1">
    <citation type="submission" date="2020-07" db="EMBL/GenBank/DDBJ databases">
        <title>Genome of Haloechinothrix sp.</title>
        <authorList>
            <person name="Tang S.-K."/>
            <person name="Yang L."/>
            <person name="Zhu W.-Y."/>
        </authorList>
    </citation>
    <scope>NUCLEOTIDE SEQUENCE [LARGE SCALE GENOMIC DNA]</scope>
    <source>
        <strain evidence="4 5">YIM 98757</strain>
    </source>
</reference>
<dbReference type="InterPro" id="IPR036412">
    <property type="entry name" value="HAD-like_sf"/>
</dbReference>
<dbReference type="InterPro" id="IPR051400">
    <property type="entry name" value="HAD-like_hydrolase"/>
</dbReference>
<dbReference type="GO" id="GO:0016787">
    <property type="term" value="F:hydrolase activity"/>
    <property type="evidence" value="ECO:0007669"/>
    <property type="project" value="UniProtKB-KW"/>
</dbReference>
<keyword evidence="5" id="KW-1185">Reference proteome</keyword>
<comment type="cofactor">
    <cofactor evidence="1">
        <name>Mg(2+)</name>
        <dbReference type="ChEBI" id="CHEBI:18420"/>
    </cofactor>
</comment>
<dbReference type="InterPro" id="IPR006439">
    <property type="entry name" value="HAD-SF_hydro_IA"/>
</dbReference>
<evidence type="ECO:0000256" key="3">
    <source>
        <dbReference type="ARBA" id="ARBA00022842"/>
    </source>
</evidence>
<dbReference type="Pfam" id="PF00702">
    <property type="entry name" value="Hydrolase"/>
    <property type="match status" value="1"/>
</dbReference>
<proteinExistence type="predicted"/>
<dbReference type="Gene3D" id="3.40.50.1000">
    <property type="entry name" value="HAD superfamily/HAD-like"/>
    <property type="match status" value="1"/>
</dbReference>
<keyword evidence="3" id="KW-0460">Magnesium</keyword>
<name>A0A838AD85_9PSEU</name>
<dbReference type="Proteomes" id="UP000582974">
    <property type="component" value="Unassembled WGS sequence"/>
</dbReference>
<protein>
    <submittedName>
        <fullName evidence="4">HAD family hydrolase</fullName>
    </submittedName>
</protein>
<accession>A0A838AD85</accession>
<evidence type="ECO:0000256" key="2">
    <source>
        <dbReference type="ARBA" id="ARBA00022801"/>
    </source>
</evidence>
<dbReference type="NCBIfam" id="TIGR01549">
    <property type="entry name" value="HAD-SF-IA-v1"/>
    <property type="match status" value="1"/>
</dbReference>
<comment type="caution">
    <text evidence="4">The sequence shown here is derived from an EMBL/GenBank/DDBJ whole genome shotgun (WGS) entry which is preliminary data.</text>
</comment>
<dbReference type="PANTHER" id="PTHR46470">
    <property type="entry name" value="N-ACYLNEURAMINATE-9-PHOSPHATASE"/>
    <property type="match status" value="1"/>
</dbReference>
<dbReference type="EMBL" id="JACCKD010000006">
    <property type="protein sequence ID" value="MBA0127249.1"/>
    <property type="molecule type" value="Genomic_DNA"/>
</dbReference>
<evidence type="ECO:0000313" key="5">
    <source>
        <dbReference type="Proteomes" id="UP000582974"/>
    </source>
</evidence>
<evidence type="ECO:0000313" key="4">
    <source>
        <dbReference type="EMBL" id="MBA0127249.1"/>
    </source>
</evidence>
<evidence type="ECO:0000256" key="1">
    <source>
        <dbReference type="ARBA" id="ARBA00001946"/>
    </source>
</evidence>
<gene>
    <name evidence="4" type="ORF">H0B56_16990</name>
</gene>
<organism evidence="4 5">
    <name type="scientific">Haloechinothrix aidingensis</name>
    <dbReference type="NCBI Taxonomy" id="2752311"/>
    <lineage>
        <taxon>Bacteria</taxon>
        <taxon>Bacillati</taxon>
        <taxon>Actinomycetota</taxon>
        <taxon>Actinomycetes</taxon>
        <taxon>Pseudonocardiales</taxon>
        <taxon>Pseudonocardiaceae</taxon>
        <taxon>Haloechinothrix</taxon>
    </lineage>
</organism>
<sequence length="234" mass="25925">MKRPRYLAWDFGGTIARPGPEPTGPMVADILWSSSPATVRAQYAAAFDSIRTYVRESDRISHQQTPFSTMLAEAAQRTGLVLAEPARAVERIFTEIPDGAIDPRAAQTIRDLYRRGWSNLLACNTQRPEAVRLRTLERAGLAAYFTQLVLSSSLGVRKPHPAFYRAVVTAADTKPHEILFVGDTYDKDVRGPRRHGMSTVLISSPSMTPPADTTTTVVAHVTELPALLERDYEF</sequence>